<evidence type="ECO:0000313" key="1">
    <source>
        <dbReference type="EMBL" id="AFI83540.1"/>
    </source>
</evidence>
<dbReference type="HOGENOM" id="CLU_087923_1_1_6"/>
<dbReference type="SMART" id="SM00749">
    <property type="entry name" value="BON"/>
    <property type="match status" value="2"/>
</dbReference>
<protein>
    <submittedName>
        <fullName evidence="1">Hyperosmotically inducible periplasmic protein</fullName>
    </submittedName>
</protein>
<reference evidence="1 2" key="1">
    <citation type="journal article" date="2012" name="J. Bacteriol.">
        <title>Complete genome sequences of Methylophaga sp. strain JAM1 and Methylophaga sp. strain JAM7.</title>
        <authorList>
            <person name="Villeneuve C."/>
            <person name="Martineau C."/>
            <person name="Mauffrey F."/>
            <person name="Villemur R."/>
        </authorList>
    </citation>
    <scope>NUCLEOTIDE SEQUENCE [LARGE SCALE GENOMIC DNA]</scope>
    <source>
        <strain evidence="1 2">JAM1</strain>
    </source>
</reference>
<dbReference type="PANTHER" id="PTHR34606">
    <property type="entry name" value="BON DOMAIN-CONTAINING PROTEIN"/>
    <property type="match status" value="1"/>
</dbReference>
<dbReference type="STRING" id="754476.Q7A_694"/>
<dbReference type="Proteomes" id="UP000009144">
    <property type="component" value="Chromosome"/>
</dbReference>
<dbReference type="Gene3D" id="3.30.1340.30">
    <property type="match status" value="2"/>
</dbReference>
<dbReference type="PANTHER" id="PTHR34606:SF15">
    <property type="entry name" value="BON DOMAIN-CONTAINING PROTEIN"/>
    <property type="match status" value="1"/>
</dbReference>
<dbReference type="EMBL" id="CP003390">
    <property type="protein sequence ID" value="AFI83540.1"/>
    <property type="molecule type" value="Genomic_DNA"/>
</dbReference>
<dbReference type="PATRIC" id="fig|754476.3.peg.684"/>
<reference evidence="1 2" key="2">
    <citation type="journal article" date="2013" name="Int. J. Syst. Evol. Microbiol.">
        <title>Methylophaga nitratireducenticrescens sp. nov. and Methylophaga frappieri sp. nov., isolated from the biofilm of the methanol-fed denitrification system treating the seawater at the Montreal Biodome.</title>
        <authorList>
            <person name="Villeneuve C."/>
            <person name="Martineau C."/>
            <person name="Mauffrey F."/>
            <person name="Villemur R."/>
        </authorList>
    </citation>
    <scope>NUCLEOTIDE SEQUENCE [LARGE SCALE GENOMIC DNA]</scope>
    <source>
        <strain evidence="1 2">JAM1</strain>
    </source>
</reference>
<dbReference type="PROSITE" id="PS50914">
    <property type="entry name" value="BON"/>
    <property type="match status" value="2"/>
</dbReference>
<keyword evidence="2" id="KW-1185">Reference proteome</keyword>
<dbReference type="InterPro" id="IPR051686">
    <property type="entry name" value="Lipoprotein_DolP"/>
</dbReference>
<dbReference type="Pfam" id="PF04972">
    <property type="entry name" value="BON"/>
    <property type="match status" value="2"/>
</dbReference>
<name>I1XGM1_METNJ</name>
<dbReference type="eggNOG" id="COG2823">
    <property type="taxonomic scope" value="Bacteria"/>
</dbReference>
<proteinExistence type="predicted"/>
<accession>I1XGM1</accession>
<organism evidence="1 2">
    <name type="scientific">Methylophaga nitratireducenticrescens</name>
    <dbReference type="NCBI Taxonomy" id="754476"/>
    <lineage>
        <taxon>Bacteria</taxon>
        <taxon>Pseudomonadati</taxon>
        <taxon>Pseudomonadota</taxon>
        <taxon>Gammaproteobacteria</taxon>
        <taxon>Thiotrichales</taxon>
        <taxon>Piscirickettsiaceae</taxon>
        <taxon>Methylophaga</taxon>
    </lineage>
</organism>
<dbReference type="InterPro" id="IPR007055">
    <property type="entry name" value="BON_dom"/>
</dbReference>
<dbReference type="KEGG" id="mej:Q7A_694"/>
<evidence type="ECO:0000313" key="2">
    <source>
        <dbReference type="Proteomes" id="UP000009144"/>
    </source>
</evidence>
<gene>
    <name evidence="1" type="ordered locus">Q7A_694</name>
</gene>
<dbReference type="InterPro" id="IPR014004">
    <property type="entry name" value="Transpt-assoc_nodulatn_dom_bac"/>
</dbReference>
<sequence length="185" mass="20264">MKFKVNHLAILTAATLVTTPVLANDWQGEANDAWLDGKLETSLLLNTELNNFKIDTDIESGVAVLSGEVNNQTQKELAGEIAQNIEGISEVKNNLTVDENYRNEDNDDDNSFSRTWHDMTVTAGLKMELAAHDELEATAIDVSTDNGVVTLKGNVKNEAEKDLAVEMAKGYDKVVEVNDELVVTN</sequence>
<dbReference type="OrthoDB" id="5733310at2"/>
<dbReference type="AlphaFoldDB" id="I1XGM1"/>